<sequence length="135" mass="14997">MNLQRPNFQPLIFIPAGQQNEILHLPVWSLHAVCHERLPQGGNHWSLYLGVGEPRSVHLDITPSYTIPDVSIPGGSKAYMVLSLLEEGIPAFAQKSVRLDVPHGKIVQDFVNLLIDHGRQKYEFNAEGAGLLVLD</sequence>
<proteinExistence type="predicted"/>
<keyword evidence="3" id="KW-1185">Reference proteome</keyword>
<dbReference type="Pfam" id="PF24968">
    <property type="entry name" value="DUF7770"/>
    <property type="match status" value="1"/>
</dbReference>
<dbReference type="InterPro" id="IPR056672">
    <property type="entry name" value="DUF7770"/>
</dbReference>
<name>A0ABR4HPE3_9EURO</name>
<evidence type="ECO:0000313" key="2">
    <source>
        <dbReference type="EMBL" id="KAL2816597.1"/>
    </source>
</evidence>
<organism evidence="2 3">
    <name type="scientific">Aspergillus cavernicola</name>
    <dbReference type="NCBI Taxonomy" id="176166"/>
    <lineage>
        <taxon>Eukaryota</taxon>
        <taxon>Fungi</taxon>
        <taxon>Dikarya</taxon>
        <taxon>Ascomycota</taxon>
        <taxon>Pezizomycotina</taxon>
        <taxon>Eurotiomycetes</taxon>
        <taxon>Eurotiomycetidae</taxon>
        <taxon>Eurotiales</taxon>
        <taxon>Aspergillaceae</taxon>
        <taxon>Aspergillus</taxon>
        <taxon>Aspergillus subgen. Nidulantes</taxon>
    </lineage>
</organism>
<evidence type="ECO:0000313" key="3">
    <source>
        <dbReference type="Proteomes" id="UP001610335"/>
    </source>
</evidence>
<dbReference type="Proteomes" id="UP001610335">
    <property type="component" value="Unassembled WGS sequence"/>
</dbReference>
<protein>
    <recommendedName>
        <fullName evidence="1">DUF7770 domain-containing protein</fullName>
    </recommendedName>
</protein>
<comment type="caution">
    <text evidence="2">The sequence shown here is derived from an EMBL/GenBank/DDBJ whole genome shotgun (WGS) entry which is preliminary data.</text>
</comment>
<evidence type="ECO:0000259" key="1">
    <source>
        <dbReference type="Pfam" id="PF24968"/>
    </source>
</evidence>
<reference evidence="2 3" key="1">
    <citation type="submission" date="2024-07" db="EMBL/GenBank/DDBJ databases">
        <title>Section-level genome sequencing and comparative genomics of Aspergillus sections Usti and Cavernicolus.</title>
        <authorList>
            <consortium name="Lawrence Berkeley National Laboratory"/>
            <person name="Nybo J.L."/>
            <person name="Vesth T.C."/>
            <person name="Theobald S."/>
            <person name="Frisvad J.C."/>
            <person name="Larsen T.O."/>
            <person name="Kjaerboelling I."/>
            <person name="Rothschild-Mancinelli K."/>
            <person name="Lyhne E.K."/>
            <person name="Kogle M.E."/>
            <person name="Barry K."/>
            <person name="Clum A."/>
            <person name="Na H."/>
            <person name="Ledsgaard L."/>
            <person name="Lin J."/>
            <person name="Lipzen A."/>
            <person name="Kuo A."/>
            <person name="Riley R."/>
            <person name="Mondo S."/>
            <person name="LaButti K."/>
            <person name="Haridas S."/>
            <person name="Pangalinan J."/>
            <person name="Salamov A.A."/>
            <person name="Simmons B.A."/>
            <person name="Magnuson J.K."/>
            <person name="Chen J."/>
            <person name="Drula E."/>
            <person name="Henrissat B."/>
            <person name="Wiebenga A."/>
            <person name="Lubbers R.J."/>
            <person name="Gomes A.C."/>
            <person name="Makela M.R."/>
            <person name="Stajich J."/>
            <person name="Grigoriev I.V."/>
            <person name="Mortensen U.H."/>
            <person name="De vries R.P."/>
            <person name="Baker S.E."/>
            <person name="Andersen M.R."/>
        </authorList>
    </citation>
    <scope>NUCLEOTIDE SEQUENCE [LARGE SCALE GENOMIC DNA]</scope>
    <source>
        <strain evidence="2 3">CBS 600.67</strain>
    </source>
</reference>
<feature type="domain" description="DUF7770" evidence="1">
    <location>
        <begin position="31"/>
        <end position="130"/>
    </location>
</feature>
<gene>
    <name evidence="2" type="ORF">BDW59DRAFT_9544</name>
</gene>
<dbReference type="EMBL" id="JBFXLS010000100">
    <property type="protein sequence ID" value="KAL2816597.1"/>
    <property type="molecule type" value="Genomic_DNA"/>
</dbReference>
<accession>A0ABR4HPE3</accession>